<name>A0ABR3FLL6_9AGAR</name>
<gene>
    <name evidence="1" type="ORF">V5O48_005673</name>
</gene>
<dbReference type="EMBL" id="JBAHYK010000232">
    <property type="protein sequence ID" value="KAL0576297.1"/>
    <property type="molecule type" value="Genomic_DNA"/>
</dbReference>
<evidence type="ECO:0000313" key="1">
    <source>
        <dbReference type="EMBL" id="KAL0576297.1"/>
    </source>
</evidence>
<dbReference type="Proteomes" id="UP001465976">
    <property type="component" value="Unassembled WGS sequence"/>
</dbReference>
<comment type="caution">
    <text evidence="1">The sequence shown here is derived from an EMBL/GenBank/DDBJ whole genome shotgun (WGS) entry which is preliminary data.</text>
</comment>
<reference evidence="1 2" key="1">
    <citation type="submission" date="2024-02" db="EMBL/GenBank/DDBJ databases">
        <title>A draft genome for the cacao thread blight pathogen Marasmius crinis-equi.</title>
        <authorList>
            <person name="Cohen S.P."/>
            <person name="Baruah I.K."/>
            <person name="Amoako-Attah I."/>
            <person name="Bukari Y."/>
            <person name="Meinhardt L.W."/>
            <person name="Bailey B.A."/>
        </authorList>
    </citation>
    <scope>NUCLEOTIDE SEQUENCE [LARGE SCALE GENOMIC DNA]</scope>
    <source>
        <strain evidence="1 2">GH-76</strain>
    </source>
</reference>
<evidence type="ECO:0008006" key="3">
    <source>
        <dbReference type="Google" id="ProtNLM"/>
    </source>
</evidence>
<organism evidence="1 2">
    <name type="scientific">Marasmius crinis-equi</name>
    <dbReference type="NCBI Taxonomy" id="585013"/>
    <lineage>
        <taxon>Eukaryota</taxon>
        <taxon>Fungi</taxon>
        <taxon>Dikarya</taxon>
        <taxon>Basidiomycota</taxon>
        <taxon>Agaricomycotina</taxon>
        <taxon>Agaricomycetes</taxon>
        <taxon>Agaricomycetidae</taxon>
        <taxon>Agaricales</taxon>
        <taxon>Marasmiineae</taxon>
        <taxon>Marasmiaceae</taxon>
        <taxon>Marasmius</taxon>
    </lineage>
</organism>
<sequence>MPSSIALPSSPDAVQQSTKSLTRHSFSFVDGNIALLAKDQYFVVHQGVVCRHSAILKCDIKKMITHSPETTPEGIPYLRLQDAPEDLCHFLTALYDGVSELKYDKGNFEIVASLLHLSTKYRVAHLRKQLLRGMTAMWPNNLTDWDLRESNVTSESGVYEPRTVIPHPILVINLARDVNAPEVLPAAFYDLSRSLPARVAQGYTCPKTQDLHQLSQADLLASLKGREHASRFLSTFLVNCVEGRTPSPLCIYRRQHMDISRRRACQAAFEGITFEILRETNDIFCQRSSDPLFALMDALLILTRVEDGRCFRPCEFCRADFESAVEHAREDFWRMLPQWFGIDISTWV</sequence>
<proteinExistence type="predicted"/>
<accession>A0ABR3FLL6</accession>
<keyword evidence="2" id="KW-1185">Reference proteome</keyword>
<protein>
    <recommendedName>
        <fullName evidence="3">BTB domain-containing protein</fullName>
    </recommendedName>
</protein>
<evidence type="ECO:0000313" key="2">
    <source>
        <dbReference type="Proteomes" id="UP001465976"/>
    </source>
</evidence>